<evidence type="ECO:0000313" key="3">
    <source>
        <dbReference type="Proteomes" id="UP000619244"/>
    </source>
</evidence>
<reference evidence="2" key="2">
    <citation type="submission" date="2020-09" db="EMBL/GenBank/DDBJ databases">
        <authorList>
            <person name="Sun Q."/>
            <person name="Ohkuma M."/>
        </authorList>
    </citation>
    <scope>NUCLEOTIDE SEQUENCE</scope>
    <source>
        <strain evidence="2">JCM 4790</strain>
    </source>
</reference>
<dbReference type="EMBL" id="BMVU01000017">
    <property type="protein sequence ID" value="GGX79713.1"/>
    <property type="molecule type" value="Genomic_DNA"/>
</dbReference>
<protein>
    <recommendedName>
        <fullName evidence="4">Integral membrane protein</fullName>
    </recommendedName>
</protein>
<accession>A0A918NLX6</accession>
<reference evidence="2" key="1">
    <citation type="journal article" date="2014" name="Int. J. Syst. Evol. Microbiol.">
        <title>Complete genome sequence of Corynebacterium casei LMG S-19264T (=DSM 44701T), isolated from a smear-ripened cheese.</title>
        <authorList>
            <consortium name="US DOE Joint Genome Institute (JGI-PGF)"/>
            <person name="Walter F."/>
            <person name="Albersmeier A."/>
            <person name="Kalinowski J."/>
            <person name="Ruckert C."/>
        </authorList>
    </citation>
    <scope>NUCLEOTIDE SEQUENCE</scope>
    <source>
        <strain evidence="2">JCM 4790</strain>
    </source>
</reference>
<keyword evidence="1" id="KW-0472">Membrane</keyword>
<keyword evidence="3" id="KW-1185">Reference proteome</keyword>
<feature type="transmembrane region" description="Helical" evidence="1">
    <location>
        <begin position="32"/>
        <end position="54"/>
    </location>
</feature>
<keyword evidence="1" id="KW-1133">Transmembrane helix</keyword>
<gene>
    <name evidence="2" type="ORF">GCM10010358_37420</name>
</gene>
<evidence type="ECO:0000256" key="1">
    <source>
        <dbReference type="SAM" id="Phobius"/>
    </source>
</evidence>
<name>A0A918NLX6_9ACTN</name>
<proteinExistence type="predicted"/>
<dbReference type="InterPro" id="IPR039708">
    <property type="entry name" value="MT1774/Rv1733c-like"/>
</dbReference>
<comment type="caution">
    <text evidence="2">The sequence shown here is derived from an EMBL/GenBank/DDBJ whole genome shotgun (WGS) entry which is preliminary data.</text>
</comment>
<keyword evidence="1" id="KW-0812">Transmembrane</keyword>
<organism evidence="2 3">
    <name type="scientific">Streptomyces minutiscleroticus</name>
    <dbReference type="NCBI Taxonomy" id="68238"/>
    <lineage>
        <taxon>Bacteria</taxon>
        <taxon>Bacillati</taxon>
        <taxon>Actinomycetota</taxon>
        <taxon>Actinomycetes</taxon>
        <taxon>Kitasatosporales</taxon>
        <taxon>Streptomycetaceae</taxon>
        <taxon>Streptomyces</taxon>
    </lineage>
</organism>
<dbReference type="Proteomes" id="UP000619244">
    <property type="component" value="Unassembled WGS sequence"/>
</dbReference>
<evidence type="ECO:0008006" key="4">
    <source>
        <dbReference type="Google" id="ProtNLM"/>
    </source>
</evidence>
<sequence>MPVTRRTGERSHRGRVRLWRWRRNPLRRRGDIIEAWVILAVWAVVLVGSTVAAVTTFRAADAMYARQRAERHPVSAVLVTDASSVAGDEDASGDKVPAKVRWTVPGGSSRTDKTLVDAGQTAGTRVTVWADARNRLVTEPPTSAEAVFEAALLGGAAALALACAAIGAGAAARHGLAQRRIDSWGAAWELADPRWGHRTG</sequence>
<evidence type="ECO:0000313" key="2">
    <source>
        <dbReference type="EMBL" id="GGX79713.1"/>
    </source>
</evidence>
<dbReference type="PANTHER" id="PTHR42305">
    <property type="entry name" value="MEMBRANE PROTEIN RV1733C-RELATED"/>
    <property type="match status" value="1"/>
</dbReference>
<dbReference type="AlphaFoldDB" id="A0A918NLX6"/>
<feature type="transmembrane region" description="Helical" evidence="1">
    <location>
        <begin position="150"/>
        <end position="172"/>
    </location>
</feature>
<dbReference type="PANTHER" id="PTHR42305:SF1">
    <property type="entry name" value="MEMBRANE PROTEIN RV1733C-RELATED"/>
    <property type="match status" value="1"/>
</dbReference>